<dbReference type="InterPro" id="IPR035919">
    <property type="entry name" value="EAL_sf"/>
</dbReference>
<evidence type="ECO:0000259" key="2">
    <source>
        <dbReference type="PROSITE" id="PS50113"/>
    </source>
</evidence>
<organism evidence="5 6">
    <name type="scientific">Paraburkholderia strydomiana</name>
    <dbReference type="NCBI Taxonomy" id="1245417"/>
    <lineage>
        <taxon>Bacteria</taxon>
        <taxon>Pseudomonadati</taxon>
        <taxon>Pseudomonadota</taxon>
        <taxon>Betaproteobacteria</taxon>
        <taxon>Burkholderiales</taxon>
        <taxon>Burkholderiaceae</taxon>
        <taxon>Paraburkholderia</taxon>
    </lineage>
</organism>
<feature type="domain" description="GGDEF" evidence="4">
    <location>
        <begin position="447"/>
        <end position="579"/>
    </location>
</feature>
<feature type="domain" description="PAC" evidence="2">
    <location>
        <begin position="201"/>
        <end position="253"/>
    </location>
</feature>
<protein>
    <submittedName>
        <fullName evidence="5">EAL domain-containing protein</fullName>
    </submittedName>
</protein>
<dbReference type="InterPro" id="IPR001610">
    <property type="entry name" value="PAC"/>
</dbReference>
<dbReference type="SMART" id="SM00267">
    <property type="entry name" value="GGDEF"/>
    <property type="match status" value="1"/>
</dbReference>
<dbReference type="SUPFAM" id="SSF55073">
    <property type="entry name" value="Nucleotide cyclase"/>
    <property type="match status" value="1"/>
</dbReference>
<dbReference type="CDD" id="cd01948">
    <property type="entry name" value="EAL"/>
    <property type="match status" value="1"/>
</dbReference>
<comment type="caution">
    <text evidence="5">The sequence shown here is derived from an EMBL/GenBank/DDBJ whole genome shotgun (WGS) entry which is preliminary data.</text>
</comment>
<dbReference type="SMART" id="SM00065">
    <property type="entry name" value="GAF"/>
    <property type="match status" value="1"/>
</dbReference>
<dbReference type="InterPro" id="IPR043128">
    <property type="entry name" value="Rev_trsase/Diguanyl_cyclase"/>
</dbReference>
<reference evidence="5 6" key="1">
    <citation type="journal article" date="2024" name="Chem. Sci.">
        <title>Discovery of megapolipeptins by genome mining of a Burkholderiales bacteria collection.</title>
        <authorList>
            <person name="Paulo B.S."/>
            <person name="Recchia M.J.J."/>
            <person name="Lee S."/>
            <person name="Fergusson C.H."/>
            <person name="Romanowski S.B."/>
            <person name="Hernandez A."/>
            <person name="Krull N."/>
            <person name="Liu D.Y."/>
            <person name="Cavanagh H."/>
            <person name="Bos A."/>
            <person name="Gray C.A."/>
            <person name="Murphy B.T."/>
            <person name="Linington R.G."/>
            <person name="Eustaquio A.S."/>
        </authorList>
    </citation>
    <scope>NUCLEOTIDE SEQUENCE [LARGE SCALE GENOMIC DNA]</scope>
    <source>
        <strain evidence="5 6">RL17-350-BIC-E</strain>
    </source>
</reference>
<dbReference type="SMART" id="SM00052">
    <property type="entry name" value="EAL"/>
    <property type="match status" value="1"/>
</dbReference>
<name>A0ABW9E8N5_9BURK</name>
<evidence type="ECO:0000313" key="5">
    <source>
        <dbReference type="EMBL" id="MFM0715386.1"/>
    </source>
</evidence>
<dbReference type="InterPro" id="IPR029016">
    <property type="entry name" value="GAF-like_dom_sf"/>
</dbReference>
<dbReference type="SUPFAM" id="SSF55785">
    <property type="entry name" value="PYP-like sensor domain (PAS domain)"/>
    <property type="match status" value="2"/>
</dbReference>
<dbReference type="InterPro" id="IPR012226">
    <property type="entry name" value="Diguanyl_cyclase/Pdiesterase"/>
</dbReference>
<dbReference type="InterPro" id="IPR000160">
    <property type="entry name" value="GGDEF_dom"/>
</dbReference>
<dbReference type="Pfam" id="PF13426">
    <property type="entry name" value="PAS_9"/>
    <property type="match status" value="2"/>
</dbReference>
<dbReference type="NCBIfam" id="TIGR00229">
    <property type="entry name" value="sensory_box"/>
    <property type="match status" value="2"/>
</dbReference>
<dbReference type="CDD" id="cd00130">
    <property type="entry name" value="PAS"/>
    <property type="match status" value="2"/>
</dbReference>
<gene>
    <name evidence="5" type="ORF">PQQ73_03480</name>
</gene>
<dbReference type="Gene3D" id="3.30.450.40">
    <property type="match status" value="1"/>
</dbReference>
<dbReference type="InterPro" id="IPR000014">
    <property type="entry name" value="PAS"/>
</dbReference>
<proteinExistence type="predicted"/>
<dbReference type="PROSITE" id="PS50113">
    <property type="entry name" value="PAC"/>
    <property type="match status" value="1"/>
</dbReference>
<dbReference type="SUPFAM" id="SSF55781">
    <property type="entry name" value="GAF domain-like"/>
    <property type="match status" value="1"/>
</dbReference>
<dbReference type="InterPro" id="IPR052155">
    <property type="entry name" value="Biofilm_reg_signaling"/>
</dbReference>
<dbReference type="InterPro" id="IPR003018">
    <property type="entry name" value="GAF"/>
</dbReference>
<keyword evidence="6" id="KW-1185">Reference proteome</keyword>
<evidence type="ECO:0000313" key="6">
    <source>
        <dbReference type="Proteomes" id="UP001629392"/>
    </source>
</evidence>
<dbReference type="Gene3D" id="3.30.70.270">
    <property type="match status" value="1"/>
</dbReference>
<dbReference type="PROSITE" id="PS50883">
    <property type="entry name" value="EAL"/>
    <property type="match status" value="1"/>
</dbReference>
<feature type="domain" description="PAS" evidence="1">
    <location>
        <begin position="6"/>
        <end position="54"/>
    </location>
</feature>
<dbReference type="Gene3D" id="3.30.450.20">
    <property type="entry name" value="PAS domain"/>
    <property type="match status" value="2"/>
</dbReference>
<dbReference type="InterPro" id="IPR001633">
    <property type="entry name" value="EAL_dom"/>
</dbReference>
<dbReference type="SMART" id="SM00091">
    <property type="entry name" value="PAS"/>
    <property type="match status" value="2"/>
</dbReference>
<dbReference type="RefSeq" id="WP_408152151.1">
    <property type="nucleotide sequence ID" value="NZ_JAQQCL010000002.1"/>
</dbReference>
<dbReference type="SMART" id="SM00086">
    <property type="entry name" value="PAC"/>
    <property type="match status" value="2"/>
</dbReference>
<dbReference type="CDD" id="cd01949">
    <property type="entry name" value="GGDEF"/>
    <property type="match status" value="1"/>
</dbReference>
<accession>A0ABW9E8N5</accession>
<dbReference type="Pfam" id="PF00563">
    <property type="entry name" value="EAL"/>
    <property type="match status" value="1"/>
</dbReference>
<dbReference type="Pfam" id="PF00990">
    <property type="entry name" value="GGDEF"/>
    <property type="match status" value="1"/>
</dbReference>
<dbReference type="PROSITE" id="PS50112">
    <property type="entry name" value="PAS"/>
    <property type="match status" value="2"/>
</dbReference>
<dbReference type="NCBIfam" id="TIGR00254">
    <property type="entry name" value="GGDEF"/>
    <property type="match status" value="1"/>
</dbReference>
<dbReference type="Gene3D" id="3.20.20.450">
    <property type="entry name" value="EAL domain"/>
    <property type="match status" value="1"/>
</dbReference>
<dbReference type="EMBL" id="JAQQCL010000002">
    <property type="protein sequence ID" value="MFM0715386.1"/>
    <property type="molecule type" value="Genomic_DNA"/>
</dbReference>
<dbReference type="Proteomes" id="UP001629392">
    <property type="component" value="Unassembled WGS sequence"/>
</dbReference>
<dbReference type="SUPFAM" id="SSF141868">
    <property type="entry name" value="EAL domain-like"/>
    <property type="match status" value="1"/>
</dbReference>
<dbReference type="InterPro" id="IPR000700">
    <property type="entry name" value="PAS-assoc_C"/>
</dbReference>
<dbReference type="Pfam" id="PF13185">
    <property type="entry name" value="GAF_2"/>
    <property type="match status" value="1"/>
</dbReference>
<evidence type="ECO:0000259" key="4">
    <source>
        <dbReference type="PROSITE" id="PS50887"/>
    </source>
</evidence>
<dbReference type="InterPro" id="IPR029787">
    <property type="entry name" value="Nucleotide_cyclase"/>
</dbReference>
<dbReference type="InterPro" id="IPR035965">
    <property type="entry name" value="PAS-like_dom_sf"/>
</dbReference>
<evidence type="ECO:0000259" key="1">
    <source>
        <dbReference type="PROSITE" id="PS50112"/>
    </source>
</evidence>
<feature type="domain" description="EAL" evidence="3">
    <location>
        <begin position="588"/>
        <end position="843"/>
    </location>
</feature>
<evidence type="ECO:0000259" key="3">
    <source>
        <dbReference type="PROSITE" id="PS50883"/>
    </source>
</evidence>
<dbReference type="PANTHER" id="PTHR44757:SF2">
    <property type="entry name" value="BIOFILM ARCHITECTURE MAINTENANCE PROTEIN MBAA"/>
    <property type="match status" value="1"/>
</dbReference>
<dbReference type="PROSITE" id="PS50887">
    <property type="entry name" value="GGDEF"/>
    <property type="match status" value="1"/>
</dbReference>
<dbReference type="PANTHER" id="PTHR44757">
    <property type="entry name" value="DIGUANYLATE CYCLASE DGCP"/>
    <property type="match status" value="1"/>
</dbReference>
<dbReference type="PIRSF" id="PIRSF005925">
    <property type="entry name" value="Dos"/>
    <property type="match status" value="1"/>
</dbReference>
<feature type="domain" description="PAS" evidence="1">
    <location>
        <begin position="123"/>
        <end position="171"/>
    </location>
</feature>
<sequence>MAQAQTARILVQALAQMPDAIVLVDENGTIGFFNPAAEALWGLTAAAVLGRDAVALLPRGFQSTDHAAQAGDIDGITSDLQIERNDGATRRGVMSVHAFKVDGRTFRAAFIKDVTDQQRQREEWQQLSMVLNGSDHAIIVAGLDGTISFINGALTRMLGYELAEVQSKRLFEPFTGLHTNLETVARLQSMARQPPMASESLREDLLVYTKGGTPLWISAGITVVRDSAGVPVNMLAMLTDITLTRMREELQQKVLDAMARELPATEVAGILCREVERIAPEIIATFLRVDDQGRLFTLAAPRLPAAAIRAIDGEPIGPCAGSCGTAAWRGTPVVVTDIASDPLWTGYRHLVQPLGLAACWSYPVKGADGSVLGTFAFYYRDNHGPVAFHQSLVDMGLSLCALLLEREKARMRIHQLAFHDTLTGLPNRNMFEVQAKQLVNDARRAGSDLALLFIDLDRFKRVNDTRGHATGDQVLCETGRRFKAVLRDGDLLGRLAGDEFVAVLPHCGAQQATSIVKRLLAAAAPPIIVAGASIHTSATIGIAMYPADGRDVLTLLRQADIAMYQAKAQGRGGFSFFREEMSRNIQEQAMLEADLRIALKHDLLDLWYQPQFDAANGHTLSGVEALLRWNHATLGTVPPVRFVVLAEECGLIGELGKWVMERACRQLAAWRAQGVSIPRVSINLSASDFRDCTLADRVAQTLLAHGLQPRDLTLEMTESVMLSDEPGVLLMIDELHLLGVQLSLDDFGTGYSSLGYLHRLPLDELKLDRSFVRDLDHSDSARALTSTVLRIGESLNIKVVAEGVETETQRQFLVDHGCPVLQGYLLGRPMAPPLLEEWLRGTHARVPV</sequence>